<evidence type="ECO:0000313" key="3">
    <source>
        <dbReference type="Proteomes" id="UP001165395"/>
    </source>
</evidence>
<evidence type="ECO:0000259" key="1">
    <source>
        <dbReference type="Pfam" id="PF01243"/>
    </source>
</evidence>
<accession>A0ABS8DAU8</accession>
<dbReference type="EMBL" id="JAJBZT010000015">
    <property type="protein sequence ID" value="MCB6185284.1"/>
    <property type="molecule type" value="Genomic_DNA"/>
</dbReference>
<comment type="caution">
    <text evidence="2">The sequence shown here is derived from an EMBL/GenBank/DDBJ whole genome shotgun (WGS) entry which is preliminary data.</text>
</comment>
<dbReference type="PANTHER" id="PTHR13343:SF17">
    <property type="entry name" value="CELLULAR REPRESSOR OF E1A-STIMULATED GENES, ISOFORM A"/>
    <property type="match status" value="1"/>
</dbReference>
<sequence length="210" mass="23728">MKIPSHAIQYTIRSCFEGTLATNSIQLPQYPHASWIQLCTDFQGMPIFIISHLAEHTKNLVSDPRCSLLVTAQGETEASPKRLTILGQAKAFTPSEIEISRFSKLIPQSALYLNIGGFEFYRLTPEKVRFISSFGKMGWLNLEEYIDNKLASCNLSSEELTHLNHLQKEKRVEIVAVDSFGVSTVNLETQKVHFTPTDNPLNSNTQLIEW</sequence>
<reference evidence="2" key="1">
    <citation type="submission" date="2021-10" db="EMBL/GenBank/DDBJ databases">
        <title>The complete genome sequence of Leeia sp. TBRC 13508.</title>
        <authorList>
            <person name="Charoenyingcharoen P."/>
            <person name="Yukphan P."/>
        </authorList>
    </citation>
    <scope>NUCLEOTIDE SEQUENCE</scope>
    <source>
        <strain evidence="2">TBRC 13508</strain>
    </source>
</reference>
<feature type="non-terminal residue" evidence="2">
    <location>
        <position position="210"/>
    </location>
</feature>
<dbReference type="Pfam" id="PF01243">
    <property type="entry name" value="PNPOx_N"/>
    <property type="match status" value="1"/>
</dbReference>
<dbReference type="PANTHER" id="PTHR13343">
    <property type="entry name" value="CREG1 PROTEIN"/>
    <property type="match status" value="1"/>
</dbReference>
<dbReference type="InterPro" id="IPR012349">
    <property type="entry name" value="Split_barrel_FMN-bd"/>
</dbReference>
<dbReference type="SUPFAM" id="SSF50475">
    <property type="entry name" value="FMN-binding split barrel"/>
    <property type="match status" value="1"/>
</dbReference>
<dbReference type="Gene3D" id="2.30.110.10">
    <property type="entry name" value="Electron Transport, Fmn-binding Protein, Chain A"/>
    <property type="match status" value="1"/>
</dbReference>
<feature type="domain" description="Pyridoxamine 5'-phosphate oxidase N-terminal" evidence="1">
    <location>
        <begin position="7"/>
        <end position="131"/>
    </location>
</feature>
<gene>
    <name evidence="2" type="ORF">LIN78_17190</name>
</gene>
<dbReference type="InterPro" id="IPR011576">
    <property type="entry name" value="Pyridox_Oxase_N"/>
</dbReference>
<protein>
    <submittedName>
        <fullName evidence="2">CREG family protein</fullName>
    </submittedName>
</protein>
<organism evidence="2 3">
    <name type="scientific">Leeia speluncae</name>
    <dbReference type="NCBI Taxonomy" id="2884804"/>
    <lineage>
        <taxon>Bacteria</taxon>
        <taxon>Pseudomonadati</taxon>
        <taxon>Pseudomonadota</taxon>
        <taxon>Betaproteobacteria</taxon>
        <taxon>Neisseriales</taxon>
        <taxon>Leeiaceae</taxon>
        <taxon>Leeia</taxon>
    </lineage>
</organism>
<name>A0ABS8DAU8_9NEIS</name>
<evidence type="ECO:0000313" key="2">
    <source>
        <dbReference type="EMBL" id="MCB6185284.1"/>
    </source>
</evidence>
<proteinExistence type="predicted"/>
<dbReference type="RefSeq" id="WP_227182116.1">
    <property type="nucleotide sequence ID" value="NZ_JAJBZT010000015.1"/>
</dbReference>
<dbReference type="Proteomes" id="UP001165395">
    <property type="component" value="Unassembled WGS sequence"/>
</dbReference>
<keyword evidence="3" id="KW-1185">Reference proteome</keyword>